<dbReference type="Proteomes" id="UP000241444">
    <property type="component" value="Unassembled WGS sequence"/>
</dbReference>
<reference evidence="2" key="1">
    <citation type="submission" date="2017-11" db="EMBL/GenBank/DDBJ databases">
        <authorList>
            <person name="Kuznetsova I."/>
            <person name="Sazanova A."/>
            <person name="Chirak E."/>
            <person name="Safronova V."/>
            <person name="Willems A."/>
        </authorList>
    </citation>
    <scope>NUCLEOTIDE SEQUENCE [LARGE SCALE GENOMIC DNA]</scope>
    <source>
        <strain evidence="2">STM 196</strain>
    </source>
</reference>
<dbReference type="AlphaFoldDB" id="A0A2P7BVC4"/>
<proteinExistence type="predicted"/>
<accession>A0A2P7BVC4</accession>
<sequence>MDQNDFQPLTLETDQLGNLQTIDSVQGALDFLAIKWPPENDHYREKAIKMCKLAQQGKASATVARDVFVEAAKQSGLVIHPGSVVK</sequence>
<organism evidence="1 2">
    <name type="scientific">Phyllobacterium brassicacearum</name>
    <dbReference type="NCBI Taxonomy" id="314235"/>
    <lineage>
        <taxon>Bacteria</taxon>
        <taxon>Pseudomonadati</taxon>
        <taxon>Pseudomonadota</taxon>
        <taxon>Alphaproteobacteria</taxon>
        <taxon>Hyphomicrobiales</taxon>
        <taxon>Phyllobacteriaceae</taxon>
        <taxon>Phyllobacterium</taxon>
    </lineage>
</organism>
<keyword evidence="2" id="KW-1185">Reference proteome</keyword>
<dbReference type="Pfam" id="PF06169">
    <property type="entry name" value="DUF982"/>
    <property type="match status" value="1"/>
</dbReference>
<evidence type="ECO:0008006" key="3">
    <source>
        <dbReference type="Google" id="ProtNLM"/>
    </source>
</evidence>
<gene>
    <name evidence="1" type="ORF">CU102_04940</name>
</gene>
<dbReference type="EMBL" id="PGGO01000002">
    <property type="protein sequence ID" value="PSH70411.1"/>
    <property type="molecule type" value="Genomic_DNA"/>
</dbReference>
<comment type="caution">
    <text evidence="1">The sequence shown here is derived from an EMBL/GenBank/DDBJ whole genome shotgun (WGS) entry which is preliminary data.</text>
</comment>
<protein>
    <recommendedName>
        <fullName evidence="3">DUF982 domain-containing protein</fullName>
    </recommendedName>
</protein>
<evidence type="ECO:0000313" key="1">
    <source>
        <dbReference type="EMBL" id="PSH70411.1"/>
    </source>
</evidence>
<name>A0A2P7BVC4_9HYPH</name>
<dbReference type="Gene3D" id="6.10.250.730">
    <property type="match status" value="1"/>
</dbReference>
<evidence type="ECO:0000313" key="2">
    <source>
        <dbReference type="Proteomes" id="UP000241444"/>
    </source>
</evidence>
<dbReference type="InterPro" id="IPR010385">
    <property type="entry name" value="DUF982"/>
</dbReference>
<dbReference type="RefSeq" id="WP_106709887.1">
    <property type="nucleotide sequence ID" value="NZ_PGGO01000002.1"/>
</dbReference>
<dbReference type="OrthoDB" id="8381799at2"/>